<sequence length="142" mass="15569">MAAWLFDHPAAAMACLHGQHSCERIQPGGSLKLGRRELLGERNFLHARTRLKGRRGGSRIQVRAGLEELASNQRQQVLSASSLNPLRQPWPVRVSTGSWWRSLVLKSGGMPSSHSAAVTAAATAIGFERGFSQMECSVYLLF</sequence>
<protein>
    <submittedName>
        <fullName evidence="1">Uncharacterized protein</fullName>
    </submittedName>
</protein>
<name>A0A8T0J091_CERPU</name>
<keyword evidence="2" id="KW-1185">Reference proteome</keyword>
<dbReference type="AlphaFoldDB" id="A0A8T0J091"/>
<dbReference type="InterPro" id="IPR003832">
    <property type="entry name" value="DUF212"/>
</dbReference>
<evidence type="ECO:0000313" key="1">
    <source>
        <dbReference type="EMBL" id="KAG0588053.1"/>
    </source>
</evidence>
<comment type="caution">
    <text evidence="1">The sequence shown here is derived from an EMBL/GenBank/DDBJ whole genome shotgun (WGS) entry which is preliminary data.</text>
</comment>
<dbReference type="EMBL" id="CM026422">
    <property type="protein sequence ID" value="KAG0588053.1"/>
    <property type="molecule type" value="Genomic_DNA"/>
</dbReference>
<reference evidence="1" key="1">
    <citation type="submission" date="2020-06" db="EMBL/GenBank/DDBJ databases">
        <title>WGS assembly of Ceratodon purpureus strain R40.</title>
        <authorList>
            <person name="Carey S.B."/>
            <person name="Jenkins J."/>
            <person name="Shu S."/>
            <person name="Lovell J.T."/>
            <person name="Sreedasyam A."/>
            <person name="Maumus F."/>
            <person name="Tiley G.P."/>
            <person name="Fernandez-Pozo N."/>
            <person name="Barry K."/>
            <person name="Chen C."/>
            <person name="Wang M."/>
            <person name="Lipzen A."/>
            <person name="Daum C."/>
            <person name="Saski C.A."/>
            <person name="Payton A.C."/>
            <person name="Mcbreen J.C."/>
            <person name="Conrad R.E."/>
            <person name="Kollar L.M."/>
            <person name="Olsson S."/>
            <person name="Huttunen S."/>
            <person name="Landis J.B."/>
            <person name="Wickett N.J."/>
            <person name="Johnson M.G."/>
            <person name="Rensing S.A."/>
            <person name="Grimwood J."/>
            <person name="Schmutz J."/>
            <person name="Mcdaniel S.F."/>
        </authorList>
    </citation>
    <scope>NUCLEOTIDE SEQUENCE</scope>
    <source>
        <strain evidence="1">R40</strain>
    </source>
</reference>
<evidence type="ECO:0000313" key="2">
    <source>
        <dbReference type="Proteomes" id="UP000822688"/>
    </source>
</evidence>
<dbReference type="Pfam" id="PF02681">
    <property type="entry name" value="DUF212"/>
    <property type="match status" value="1"/>
</dbReference>
<accession>A0A8T0J091</accession>
<proteinExistence type="predicted"/>
<organism evidence="1 2">
    <name type="scientific">Ceratodon purpureus</name>
    <name type="common">Fire moss</name>
    <name type="synonym">Dicranum purpureum</name>
    <dbReference type="NCBI Taxonomy" id="3225"/>
    <lineage>
        <taxon>Eukaryota</taxon>
        <taxon>Viridiplantae</taxon>
        <taxon>Streptophyta</taxon>
        <taxon>Embryophyta</taxon>
        <taxon>Bryophyta</taxon>
        <taxon>Bryophytina</taxon>
        <taxon>Bryopsida</taxon>
        <taxon>Dicranidae</taxon>
        <taxon>Pseudoditrichales</taxon>
        <taxon>Ditrichaceae</taxon>
        <taxon>Ceratodon</taxon>
    </lineage>
</organism>
<gene>
    <name evidence="1" type="ORF">KC19_2G212000</name>
</gene>
<dbReference type="Proteomes" id="UP000822688">
    <property type="component" value="Chromosome 2"/>
</dbReference>